<dbReference type="EMBL" id="MFAM01000039">
    <property type="protein sequence ID" value="OGD78651.1"/>
    <property type="molecule type" value="Genomic_DNA"/>
</dbReference>
<evidence type="ECO:0000313" key="3">
    <source>
        <dbReference type="Proteomes" id="UP000176682"/>
    </source>
</evidence>
<organism evidence="2 3">
    <name type="scientific">Candidatus Collierbacteria bacterium RIFOXYB1_FULL_49_13</name>
    <dbReference type="NCBI Taxonomy" id="1817728"/>
    <lineage>
        <taxon>Bacteria</taxon>
        <taxon>Candidatus Collieribacteriota</taxon>
    </lineage>
</organism>
<feature type="domain" description="Glycosyltransferase 2-like" evidence="1">
    <location>
        <begin position="6"/>
        <end position="162"/>
    </location>
</feature>
<dbReference type="Pfam" id="PF00535">
    <property type="entry name" value="Glycos_transf_2"/>
    <property type="match status" value="1"/>
</dbReference>
<gene>
    <name evidence="2" type="ORF">A2368_01935</name>
</gene>
<reference evidence="2 3" key="1">
    <citation type="journal article" date="2016" name="Nat. Commun.">
        <title>Thousands of microbial genomes shed light on interconnected biogeochemical processes in an aquifer system.</title>
        <authorList>
            <person name="Anantharaman K."/>
            <person name="Brown C.T."/>
            <person name="Hug L.A."/>
            <person name="Sharon I."/>
            <person name="Castelle C.J."/>
            <person name="Probst A.J."/>
            <person name="Thomas B.C."/>
            <person name="Singh A."/>
            <person name="Wilkins M.J."/>
            <person name="Karaoz U."/>
            <person name="Brodie E.L."/>
            <person name="Williams K.H."/>
            <person name="Hubbard S.S."/>
            <person name="Banfield J.F."/>
        </authorList>
    </citation>
    <scope>NUCLEOTIDE SEQUENCE [LARGE SCALE GENOMIC DNA]</scope>
</reference>
<name>A0A1F5FGD4_9BACT</name>
<comment type="caution">
    <text evidence="2">The sequence shown here is derived from an EMBL/GenBank/DDBJ whole genome shotgun (WGS) entry which is preliminary data.</text>
</comment>
<dbReference type="InterPro" id="IPR001173">
    <property type="entry name" value="Glyco_trans_2-like"/>
</dbReference>
<dbReference type="Gene3D" id="3.90.550.10">
    <property type="entry name" value="Spore Coat Polysaccharide Biosynthesis Protein SpsA, Chain A"/>
    <property type="match status" value="1"/>
</dbReference>
<dbReference type="CDD" id="cd00761">
    <property type="entry name" value="Glyco_tranf_GTA_type"/>
    <property type="match status" value="1"/>
</dbReference>
<proteinExistence type="predicted"/>
<dbReference type="InterPro" id="IPR050834">
    <property type="entry name" value="Glycosyltransf_2"/>
</dbReference>
<dbReference type="SUPFAM" id="SSF53448">
    <property type="entry name" value="Nucleotide-diphospho-sugar transferases"/>
    <property type="match status" value="1"/>
</dbReference>
<dbReference type="Proteomes" id="UP000176682">
    <property type="component" value="Unassembled WGS sequence"/>
</dbReference>
<evidence type="ECO:0000313" key="2">
    <source>
        <dbReference type="EMBL" id="OGD78651.1"/>
    </source>
</evidence>
<accession>A0A1F5FGD4</accession>
<evidence type="ECO:0000259" key="1">
    <source>
        <dbReference type="Pfam" id="PF00535"/>
    </source>
</evidence>
<dbReference type="PANTHER" id="PTHR43685">
    <property type="entry name" value="GLYCOSYLTRANSFERASE"/>
    <property type="match status" value="1"/>
</dbReference>
<dbReference type="AlphaFoldDB" id="A0A1F5FGD4"/>
<protein>
    <recommendedName>
        <fullName evidence="1">Glycosyltransferase 2-like domain-containing protein</fullName>
    </recommendedName>
</protein>
<dbReference type="PANTHER" id="PTHR43685:SF2">
    <property type="entry name" value="GLYCOSYLTRANSFERASE 2-LIKE DOMAIN-CONTAINING PROTEIN"/>
    <property type="match status" value="1"/>
</dbReference>
<sequence>MESVTFLIINRNNKDTINRCLAAIERVKYPKKEIVLVDDSSTDGSLESLVSKPNKILVNTPQRGIAHSRNVGMDHSTGSLVFIIDSDIELVRINLTKIIKLFRTHPKLVGLSGQYYSKEKNNLNKVLDLRRKYIYRKGNKSFIYNLSKNYTTFSGGFCVINKCLIRDHKQIGLKDIAGEDLLFQLTFLNKGYEFGYISDMIGIHYHRRGYSGLINKAKSEAKGHIWLLKNCIDKKLTLPVLESLFTAPIFLLSGLLARSPLVISFEFIPYIILIAKTRRTDAVRLLCYETLVSVYKLYFYFTRLIISKELSFTIKLQIMGTMAKESILGKLQVLQSILLNK</sequence>
<dbReference type="InterPro" id="IPR029044">
    <property type="entry name" value="Nucleotide-diphossugar_trans"/>
</dbReference>